<gene>
    <name evidence="2" type="ORF">SLA_0256</name>
</gene>
<evidence type="ECO:0000313" key="2">
    <source>
        <dbReference type="EMBL" id="BAU81211.1"/>
    </source>
</evidence>
<reference evidence="2 3" key="1">
    <citation type="journal article" date="2016" name="Genome Announc.">
        <title>Complete Genome Sequence of Thiostrepton-Producing Streptomyces laurentii ATCC 31255.</title>
        <authorList>
            <person name="Doi K."/>
            <person name="Fujino Y."/>
            <person name="Nagayoshi Y."/>
            <person name="Ohshima T."/>
            <person name="Ogata S."/>
        </authorList>
    </citation>
    <scope>NUCLEOTIDE SEQUENCE [LARGE SCALE GENOMIC DNA]</scope>
    <source>
        <strain evidence="2 3">ATCC 31255</strain>
    </source>
</reference>
<proteinExistence type="predicted"/>
<accession>A0A160NUI8</accession>
<feature type="chain" id="PRO_5039495196" description="Secreted protein" evidence="1">
    <location>
        <begin position="32"/>
        <end position="206"/>
    </location>
</feature>
<name>A0A160NUI8_STRLU</name>
<organism evidence="2 3">
    <name type="scientific">Streptomyces laurentii</name>
    <dbReference type="NCBI Taxonomy" id="39478"/>
    <lineage>
        <taxon>Bacteria</taxon>
        <taxon>Bacillati</taxon>
        <taxon>Actinomycetota</taxon>
        <taxon>Actinomycetes</taxon>
        <taxon>Kitasatosporales</taxon>
        <taxon>Streptomycetaceae</taxon>
        <taxon>Streptomyces</taxon>
    </lineage>
</organism>
<dbReference type="AlphaFoldDB" id="A0A160NUI8"/>
<dbReference type="Proteomes" id="UP000217676">
    <property type="component" value="Chromosome"/>
</dbReference>
<evidence type="ECO:0008006" key="4">
    <source>
        <dbReference type="Google" id="ProtNLM"/>
    </source>
</evidence>
<dbReference type="RefSeq" id="WP_359883230.1">
    <property type="nucleotide sequence ID" value="NZ_JBEYHT010000060.1"/>
</dbReference>
<evidence type="ECO:0000256" key="1">
    <source>
        <dbReference type="SAM" id="SignalP"/>
    </source>
</evidence>
<sequence>MRALLTHTRTRVPRRAAVLVASVVLAGTAAAVGQASADTSAAPRAGDFAAQARAAGLSAAQARVLQDSVDAQLALEGGTQTAANEITLPGGVDLLVPLPGESKARDLDAPATRNTGTLAPPADCGSYTFCAYSGEGFTGVVKRQMRCSDTPLSIGWSGNGSWSNNQSSGTRARMYGSGGNLIYTTPGAYSEDRSGSWTPVFKVDAC</sequence>
<keyword evidence="1" id="KW-0732">Signal</keyword>
<dbReference type="EMBL" id="AP017424">
    <property type="protein sequence ID" value="BAU81211.1"/>
    <property type="molecule type" value="Genomic_DNA"/>
</dbReference>
<dbReference type="KEGG" id="slau:SLA_0256"/>
<keyword evidence="3" id="KW-1185">Reference proteome</keyword>
<protein>
    <recommendedName>
        <fullName evidence="4">Secreted protein</fullName>
    </recommendedName>
</protein>
<feature type="signal peptide" evidence="1">
    <location>
        <begin position="1"/>
        <end position="31"/>
    </location>
</feature>
<evidence type="ECO:0000313" key="3">
    <source>
        <dbReference type="Proteomes" id="UP000217676"/>
    </source>
</evidence>